<evidence type="ECO:0000313" key="1">
    <source>
        <dbReference type="EMBL" id="KGT94747.1"/>
    </source>
</evidence>
<protein>
    <submittedName>
        <fullName evidence="1">Type VI secretion protein</fullName>
    </submittedName>
</protein>
<comment type="caution">
    <text evidence="1">The sequence shown here is derived from an EMBL/GenBank/DDBJ whole genome shotgun (WGS) entry which is preliminary data.</text>
</comment>
<name>A0A0A3Z6N0_9GAMM</name>
<proteinExistence type="predicted"/>
<dbReference type="OrthoDB" id="9763676at2"/>
<dbReference type="RefSeq" id="WP_034890141.1">
    <property type="nucleotide sequence ID" value="NZ_JRUQ01000026.1"/>
</dbReference>
<dbReference type="InterPro" id="IPR010272">
    <property type="entry name" value="T6SS_TssF"/>
</dbReference>
<dbReference type="Proteomes" id="UP000030351">
    <property type="component" value="Unassembled WGS sequence"/>
</dbReference>
<dbReference type="eggNOG" id="COG3519">
    <property type="taxonomic scope" value="Bacteria"/>
</dbReference>
<dbReference type="STRING" id="371042.NG99_07065"/>
<organism evidence="1 2">
    <name type="scientific">Erwinia typographi</name>
    <dbReference type="NCBI Taxonomy" id="371042"/>
    <lineage>
        <taxon>Bacteria</taxon>
        <taxon>Pseudomonadati</taxon>
        <taxon>Pseudomonadota</taxon>
        <taxon>Gammaproteobacteria</taxon>
        <taxon>Enterobacterales</taxon>
        <taxon>Erwiniaceae</taxon>
        <taxon>Erwinia</taxon>
    </lineage>
</organism>
<evidence type="ECO:0000313" key="2">
    <source>
        <dbReference type="Proteomes" id="UP000030351"/>
    </source>
</evidence>
<dbReference type="AlphaFoldDB" id="A0A0A3Z6N0"/>
<dbReference type="PANTHER" id="PTHR35370:SF4">
    <property type="entry name" value="TYPE VI SECRETION SYSTEM BASEPLATE SUBUNIT TSSF"/>
    <property type="match status" value="1"/>
</dbReference>
<dbReference type="Pfam" id="PF05947">
    <property type="entry name" value="T6SS_TssF"/>
    <property type="match status" value="1"/>
</dbReference>
<reference evidence="1 2" key="1">
    <citation type="submission" date="2014-10" db="EMBL/GenBank/DDBJ databases">
        <title>Genome sequence of Erwinia typographi M043b.</title>
        <authorList>
            <person name="Chan K.-G."/>
            <person name="Tan W.-S."/>
        </authorList>
    </citation>
    <scope>NUCLEOTIDE SEQUENCE [LARGE SCALE GENOMIC DNA]</scope>
    <source>
        <strain evidence="1 2">M043b</strain>
    </source>
</reference>
<gene>
    <name evidence="1" type="ORF">NG99_07065</name>
</gene>
<sequence length="596" mass="68266">MSDHDFLRYFDGEMRWLKAAAREFAAQYPDAGRRLGVDSLSLRTDPSVEQLFQGFSLMMAQVRRRIDDDVPELTEPLLSHLLPVVNRTLPSTAVVELSPADPLTHLQAQTLPAGTELLSLPVKPREYHNGLRCPYRTTGDLVLHPFSLARLTRHTRPDGTQALTLRFTFPVQNEPKTLRLQDIPLCITGDRVQQSLLYLALTQQVRGVRLRHSGAPEALPFTATFTPRWLHQHPPLWPDSDSPALCGEIRPLLEYFTSPARYFFLTLNCPETVSVAPNATHIELELALAVPLPYDTVIPEDALRMHCVPLINLFRLAGEPLLTRPAETRYRLRPHRMTDGHTEIYSVDTVVQKDEEEDESRPYTPYRHFRQKGGMLRYENQWPDRYFHTRIWRGVSGLHETVLMPGGRAHEQQPGVKLLLNLTCSNGAFPRMALQQALFDADYATGNLALRGQTRGLPSMPFYPPTTPLYQWHLMALLHPRALSQMISDAENLRAALSLFNWGDDEHNRRRISGIRHVSWRQAYNTSFHWNGVRIRVMLDETQFSGTGDARLFCELLEQFLTQYASVMRFTQLTVLLTGSGTEWAWPERRIDRVLM</sequence>
<dbReference type="NCBIfam" id="TIGR03359">
    <property type="entry name" value="VI_chp_6"/>
    <property type="match status" value="1"/>
</dbReference>
<dbReference type="EMBL" id="JRUQ01000026">
    <property type="protein sequence ID" value="KGT94747.1"/>
    <property type="molecule type" value="Genomic_DNA"/>
</dbReference>
<keyword evidence="2" id="KW-1185">Reference proteome</keyword>
<dbReference type="PANTHER" id="PTHR35370">
    <property type="entry name" value="CYTOPLASMIC PROTEIN-RELATED-RELATED"/>
    <property type="match status" value="1"/>
</dbReference>
<accession>A0A0A3Z6N0</accession>